<reference evidence="1" key="1">
    <citation type="submission" date="2023-07" db="EMBL/GenBank/DDBJ databases">
        <title>Sorghum-associated microbial communities from plants grown in Nebraska, USA.</title>
        <authorList>
            <person name="Schachtman D."/>
        </authorList>
    </citation>
    <scope>NUCLEOTIDE SEQUENCE</scope>
    <source>
        <strain evidence="1">DS2795</strain>
    </source>
</reference>
<dbReference type="RefSeq" id="WP_307636201.1">
    <property type="nucleotide sequence ID" value="NZ_JAUSRR010000003.1"/>
</dbReference>
<dbReference type="Pfam" id="PF13591">
    <property type="entry name" value="MerR_2"/>
    <property type="match status" value="1"/>
</dbReference>
<evidence type="ECO:0000313" key="1">
    <source>
        <dbReference type="EMBL" id="MDP9922580.1"/>
    </source>
</evidence>
<name>A0AAW8DT64_9BURK</name>
<dbReference type="Proteomes" id="UP001244295">
    <property type="component" value="Unassembled WGS sequence"/>
</dbReference>
<sequence length="107" mass="11891">MTSSFIQGTPVDALHPLTADELARACGVRVDWVVELVDIGIIESKVPSRVPTQWRFHGADLQRALVAARLERDFGANLDAAALIIDLQYEVRRLKTVLLVQGLDREL</sequence>
<accession>A0AAW8DT64</accession>
<protein>
    <submittedName>
        <fullName evidence="1">Chaperone modulatory protein CbpM</fullName>
    </submittedName>
</protein>
<comment type="caution">
    <text evidence="1">The sequence shown here is derived from an EMBL/GenBank/DDBJ whole genome shotgun (WGS) entry which is preliminary data.</text>
</comment>
<gene>
    <name evidence="1" type="ORF">J2W25_001601</name>
</gene>
<organism evidence="1 2">
    <name type="scientific">Variovorax boronicumulans</name>
    <dbReference type="NCBI Taxonomy" id="436515"/>
    <lineage>
        <taxon>Bacteria</taxon>
        <taxon>Pseudomonadati</taxon>
        <taxon>Pseudomonadota</taxon>
        <taxon>Betaproteobacteria</taxon>
        <taxon>Burkholderiales</taxon>
        <taxon>Comamonadaceae</taxon>
        <taxon>Variovorax</taxon>
    </lineage>
</organism>
<dbReference type="AlphaFoldDB" id="A0AAW8DT64"/>
<dbReference type="Gene3D" id="1.10.1660.10">
    <property type="match status" value="1"/>
</dbReference>
<evidence type="ECO:0000313" key="2">
    <source>
        <dbReference type="Proteomes" id="UP001244295"/>
    </source>
</evidence>
<dbReference type="EMBL" id="JAUSRR010000003">
    <property type="protein sequence ID" value="MDP9922580.1"/>
    <property type="molecule type" value="Genomic_DNA"/>
</dbReference>
<proteinExistence type="predicted"/>